<feature type="domain" description="EGF-like" evidence="8">
    <location>
        <begin position="271"/>
        <end position="314"/>
    </location>
</feature>
<accession>A0A1I8AFK9</accession>
<comment type="caution">
    <text evidence="5">Lacks conserved residue(s) required for the propagation of feature annotation.</text>
</comment>
<feature type="compositionally biased region" description="Polar residues" evidence="6">
    <location>
        <begin position="932"/>
        <end position="988"/>
    </location>
</feature>
<feature type="compositionally biased region" description="Polar residues" evidence="6">
    <location>
        <begin position="1002"/>
        <end position="1013"/>
    </location>
</feature>
<name>A0A1I8AFK9_9BILA</name>
<dbReference type="InterPro" id="IPR024731">
    <property type="entry name" value="NELL2-like_EGF"/>
</dbReference>
<evidence type="ECO:0000256" key="7">
    <source>
        <dbReference type="SAM" id="SignalP"/>
    </source>
</evidence>
<feature type="region of interest" description="Disordered" evidence="6">
    <location>
        <begin position="776"/>
        <end position="1052"/>
    </location>
</feature>
<dbReference type="PANTHER" id="PTHR24050:SF28">
    <property type="entry name" value="UROMODULIN-LIKE"/>
    <property type="match status" value="1"/>
</dbReference>
<evidence type="ECO:0000259" key="8">
    <source>
        <dbReference type="PROSITE" id="PS50026"/>
    </source>
</evidence>
<keyword evidence="2 7" id="KW-0732">Signal</keyword>
<dbReference type="PROSITE" id="PS00022">
    <property type="entry name" value="EGF_1"/>
    <property type="match status" value="1"/>
</dbReference>
<dbReference type="Pfam" id="PF07645">
    <property type="entry name" value="EGF_CA"/>
    <property type="match status" value="4"/>
</dbReference>
<feature type="compositionally biased region" description="Basic and acidic residues" evidence="6">
    <location>
        <begin position="779"/>
        <end position="799"/>
    </location>
</feature>
<feature type="compositionally biased region" description="Basic and acidic residues" evidence="6">
    <location>
        <begin position="895"/>
        <end position="912"/>
    </location>
</feature>
<dbReference type="SMART" id="SM00181">
    <property type="entry name" value="EGF"/>
    <property type="match status" value="10"/>
</dbReference>
<evidence type="ECO:0000256" key="5">
    <source>
        <dbReference type="PROSITE-ProRule" id="PRU00076"/>
    </source>
</evidence>
<organism evidence="9 10">
    <name type="scientific">Steinernema glaseri</name>
    <dbReference type="NCBI Taxonomy" id="37863"/>
    <lineage>
        <taxon>Eukaryota</taxon>
        <taxon>Metazoa</taxon>
        <taxon>Ecdysozoa</taxon>
        <taxon>Nematoda</taxon>
        <taxon>Chromadorea</taxon>
        <taxon>Rhabditida</taxon>
        <taxon>Tylenchina</taxon>
        <taxon>Panagrolaimomorpha</taxon>
        <taxon>Strongyloidoidea</taxon>
        <taxon>Steinernematidae</taxon>
        <taxon>Steinernema</taxon>
    </lineage>
</organism>
<feature type="region of interest" description="Disordered" evidence="6">
    <location>
        <begin position="141"/>
        <end position="164"/>
    </location>
</feature>
<keyword evidence="9" id="KW-1185">Reference proteome</keyword>
<feature type="chain" id="PRO_5009314581" evidence="7">
    <location>
        <begin position="27"/>
        <end position="1052"/>
    </location>
</feature>
<feature type="compositionally biased region" description="Gly residues" evidence="6">
    <location>
        <begin position="1024"/>
        <end position="1035"/>
    </location>
</feature>
<dbReference type="InterPro" id="IPR052235">
    <property type="entry name" value="Nephronectin_domain"/>
</dbReference>
<keyword evidence="1 5" id="KW-0245">EGF-like domain</keyword>
<keyword evidence="4 5" id="KW-1015">Disulfide bond</keyword>
<dbReference type="FunFam" id="2.10.25.10:FF:000555">
    <property type="entry name" value="Dumpy, isoform I"/>
    <property type="match status" value="1"/>
</dbReference>
<evidence type="ECO:0000313" key="10">
    <source>
        <dbReference type="WBParaSite" id="L893_g5273.t1"/>
    </source>
</evidence>
<dbReference type="GO" id="GO:0005509">
    <property type="term" value="F:calcium ion binding"/>
    <property type="evidence" value="ECO:0007669"/>
    <property type="project" value="InterPro"/>
</dbReference>
<keyword evidence="3" id="KW-0677">Repeat</keyword>
<dbReference type="PROSITE" id="PS50026">
    <property type="entry name" value="EGF_3"/>
    <property type="match status" value="5"/>
</dbReference>
<proteinExistence type="predicted"/>
<evidence type="ECO:0000256" key="2">
    <source>
        <dbReference type="ARBA" id="ARBA00022729"/>
    </source>
</evidence>
<dbReference type="CDD" id="cd00054">
    <property type="entry name" value="EGF_CA"/>
    <property type="match status" value="5"/>
</dbReference>
<evidence type="ECO:0000256" key="3">
    <source>
        <dbReference type="ARBA" id="ARBA00022737"/>
    </source>
</evidence>
<dbReference type="SUPFAM" id="SSF57196">
    <property type="entry name" value="EGF/Laminin"/>
    <property type="match status" value="1"/>
</dbReference>
<dbReference type="InterPro" id="IPR018097">
    <property type="entry name" value="EGF_Ca-bd_CS"/>
</dbReference>
<dbReference type="SUPFAM" id="SSF57184">
    <property type="entry name" value="Growth factor receptor domain"/>
    <property type="match status" value="1"/>
</dbReference>
<dbReference type="Proteomes" id="UP000095287">
    <property type="component" value="Unplaced"/>
</dbReference>
<protein>
    <submittedName>
        <fullName evidence="10">EGF-like domain-containing protein</fullName>
    </submittedName>
</protein>
<sequence>MDGDGRPKRLRPLVLLLVTTVTLTEGLTKNFVNQSMPELRPMFVVNFDMASVICQHSADPADLHMHDMSILCDGKTDCYSNPAMHDESFPYCVNFRETHRDAIFEGPPEFIKVLFVVFVVCLLLKSSGVVKHGGFRPRGDASFPPQTWEQSSGKKRARGKDQSSLQPKISLAQPGYWSYKMLSFSRKNHRFDNTEGHCNSTCSHRGACLFDGRKAQCYCNAGFHGPSCELEDVNECAEKRCHWMAHCQNTYGSYECTCFPGFQGDGYECTDIDECETGEAVCPEHAECVNLPGTYMCNCSEGFMPKGIPLERCADVDECETKMHGCEDGLFCENTIGSYSCVSHCSPGYSLTEGTCVDVDECEEGRCDKRATCENLPGSFKCRCDEGFTGDGRSCIPLADCSQDESICDRHAFCLGAFRTCLCQAGYKGDGLSCEDENECEAKNNPCENQTGKRCVNIEGGYICCDEQISDSECIKEKGVYCSGGCGLHAVCFNQTCRCMEGFTGDPMTKCYDVNECEEDVCPGVGSWCVNMIGGHVCCEAESTRPECRGVEILKTNAGNVVLQLNASQVKGKAKGTKEAYTVVTSEHGLLGGKTTLVKGGLFVRNGEVDLDTLRAKILAGIRNGNYKTQKKLMHPKTLNLQILGDSMGTASCERGCPEDSVCVDGICECRAGFTADPRLGCVDINECEEEGGAPCGHIRGAWCLNTLGSFHCCTPDSTMTDCIGLEISLKNGTVEITNAGGDELLPEDETHTTEGTETFGRWQNFSGGQIIIGKGKVKNWDDPDEPANKTRPGEDRWGIEISGEEPEKKRNRTKITAEIDIHGEHHPTKRPQPDHEDIITPPLLVSPGTTKEFLPVELVTTQRTRPPVTADLASPEEGATPEASQKSTVTPPRPGKDKEGGTSPDGTREPNEGNSTNAPDSGEGPKDSSDIGPSSRGTPKPGNSTGTPTTRKGGSLGEATSPSNKGPESSTSSPLVEGITSKNTISPGGNHGKEGIEITETDSSTIRPSSKGTSKKPLDGSRPTGGSGATGGPDSGRTTAGPLDGDGSTKK</sequence>
<feature type="domain" description="EGF-like" evidence="8">
    <location>
        <begin position="232"/>
        <end position="270"/>
    </location>
</feature>
<evidence type="ECO:0000256" key="1">
    <source>
        <dbReference type="ARBA" id="ARBA00022536"/>
    </source>
</evidence>
<dbReference type="InterPro" id="IPR000742">
    <property type="entry name" value="EGF"/>
</dbReference>
<feature type="domain" description="EGF-like" evidence="8">
    <location>
        <begin position="397"/>
        <end position="435"/>
    </location>
</feature>
<dbReference type="PANTHER" id="PTHR24050">
    <property type="entry name" value="PA14 DOMAIN-CONTAINING PROTEIN"/>
    <property type="match status" value="1"/>
</dbReference>
<dbReference type="InterPro" id="IPR049883">
    <property type="entry name" value="NOTCH1_EGF-like"/>
</dbReference>
<dbReference type="WBParaSite" id="L893_g5273.t1">
    <property type="protein sequence ID" value="L893_g5273.t1"/>
    <property type="gene ID" value="L893_g5273"/>
</dbReference>
<dbReference type="Pfam" id="PF12947">
    <property type="entry name" value="EGF_3"/>
    <property type="match status" value="1"/>
</dbReference>
<feature type="disulfide bond" evidence="5">
    <location>
        <begin position="219"/>
        <end position="228"/>
    </location>
</feature>
<dbReference type="SMART" id="SM00179">
    <property type="entry name" value="EGF_CA"/>
    <property type="match status" value="7"/>
</dbReference>
<dbReference type="InterPro" id="IPR001881">
    <property type="entry name" value="EGF-like_Ca-bd_dom"/>
</dbReference>
<dbReference type="InterPro" id="IPR009030">
    <property type="entry name" value="Growth_fac_rcpt_cys_sf"/>
</dbReference>
<feature type="compositionally biased region" description="Basic and acidic residues" evidence="6">
    <location>
        <begin position="816"/>
        <end position="839"/>
    </location>
</feature>
<evidence type="ECO:0000313" key="9">
    <source>
        <dbReference type="Proteomes" id="UP000095287"/>
    </source>
</evidence>
<dbReference type="InterPro" id="IPR000152">
    <property type="entry name" value="EGF-type_Asp/Asn_hydroxyl_site"/>
</dbReference>
<evidence type="ECO:0000256" key="6">
    <source>
        <dbReference type="SAM" id="MobiDB-lite"/>
    </source>
</evidence>
<evidence type="ECO:0000256" key="4">
    <source>
        <dbReference type="ARBA" id="ARBA00023157"/>
    </source>
</evidence>
<feature type="disulfide bond" evidence="5">
    <location>
        <begin position="198"/>
        <end position="208"/>
    </location>
</feature>
<dbReference type="PROSITE" id="PS01186">
    <property type="entry name" value="EGF_2"/>
    <property type="match status" value="4"/>
</dbReference>
<dbReference type="PROSITE" id="PS01187">
    <property type="entry name" value="EGF_CA"/>
    <property type="match status" value="4"/>
</dbReference>
<dbReference type="AlphaFoldDB" id="A0A1I8AFK9"/>
<reference evidence="10" key="1">
    <citation type="submission" date="2016-11" db="UniProtKB">
        <authorList>
            <consortium name="WormBaseParasite"/>
        </authorList>
    </citation>
    <scope>IDENTIFICATION</scope>
</reference>
<feature type="domain" description="EGF-like" evidence="8">
    <location>
        <begin position="358"/>
        <end position="396"/>
    </location>
</feature>
<dbReference type="Gene3D" id="2.10.25.10">
    <property type="entry name" value="Laminin"/>
    <property type="match status" value="6"/>
</dbReference>
<dbReference type="PROSITE" id="PS00010">
    <property type="entry name" value="ASX_HYDROXYL"/>
    <property type="match status" value="3"/>
</dbReference>
<dbReference type="FunFam" id="2.10.25.10:FF:000038">
    <property type="entry name" value="Fibrillin 2"/>
    <property type="match status" value="2"/>
</dbReference>
<feature type="domain" description="EGF-like" evidence="8">
    <location>
        <begin position="194"/>
        <end position="229"/>
    </location>
</feature>
<feature type="signal peptide" evidence="7">
    <location>
        <begin position="1"/>
        <end position="26"/>
    </location>
</feature>